<evidence type="ECO:0000313" key="3">
    <source>
        <dbReference type="EMBL" id="SDG02442.1"/>
    </source>
</evidence>
<keyword evidence="1" id="KW-0802">TPR repeat</keyword>
<dbReference type="PANTHER" id="PTHR11102">
    <property type="entry name" value="SEL-1-LIKE PROTEIN"/>
    <property type="match status" value="1"/>
</dbReference>
<sequence>MSSARSLALILTALAGGTLPLAAAPAPLRIAQAQLSAEDIFWQSIQSSSDPAMYQAYLDQVGAGRFTGIYKALAEIRIASLKGAVPIPKSVDQGSGRAVVIGNADPTAGSSAELEACDRAAAAAADPEKPASVPGVTFAAIDAGAAIRACRKAVDTAGAPRRAYFQLGRAIQKSGNTADAVTYLRKAVELGHAGAMHDLASILRRGAAGVKRDSGLAMALYERAAGTGLNESLVQLGAMYAEGSGVRRDYAKARDYYQRAIAAKTPGAYTNMGVLYANGQGVPRDRTKACEYWREGSTLGDEVAARNLRRSCRMR</sequence>
<comment type="caution">
    <text evidence="3">The sequence shown here is derived from an EMBL/GenBank/DDBJ whole genome shotgun (WGS) entry which is preliminary data.</text>
</comment>
<protein>
    <submittedName>
        <fullName evidence="3">Sel1 repeat-containing protein</fullName>
    </submittedName>
</protein>
<dbReference type="SMART" id="SM00671">
    <property type="entry name" value="SEL1"/>
    <property type="match status" value="4"/>
</dbReference>
<organism evidence="3 4">
    <name type="scientific">Bosea robiniae</name>
    <dbReference type="NCBI Taxonomy" id="1036780"/>
    <lineage>
        <taxon>Bacteria</taxon>
        <taxon>Pseudomonadati</taxon>
        <taxon>Pseudomonadota</taxon>
        <taxon>Alphaproteobacteria</taxon>
        <taxon>Hyphomicrobiales</taxon>
        <taxon>Boseaceae</taxon>
        <taxon>Bosea</taxon>
    </lineage>
</organism>
<dbReference type="SUPFAM" id="SSF48452">
    <property type="entry name" value="TPR-like"/>
    <property type="match status" value="1"/>
</dbReference>
<gene>
    <name evidence="3" type="ORF">SAMN05421844_102652</name>
</gene>
<proteinExistence type="predicted"/>
<dbReference type="InterPro" id="IPR050767">
    <property type="entry name" value="Sel1_AlgK"/>
</dbReference>
<dbReference type="Proteomes" id="UP000199468">
    <property type="component" value="Unassembled WGS sequence"/>
</dbReference>
<dbReference type="RefSeq" id="WP_170843353.1">
    <property type="nucleotide sequence ID" value="NZ_FNBZ01000002.1"/>
</dbReference>
<dbReference type="SUPFAM" id="SSF81901">
    <property type="entry name" value="HCP-like"/>
    <property type="match status" value="1"/>
</dbReference>
<name>A0ABY0NSB2_9HYPH</name>
<reference evidence="3 4" key="1">
    <citation type="submission" date="2016-10" db="EMBL/GenBank/DDBJ databases">
        <authorList>
            <person name="Varghese N."/>
            <person name="Submissions S."/>
        </authorList>
    </citation>
    <scope>NUCLEOTIDE SEQUENCE [LARGE SCALE GENOMIC DNA]</scope>
    <source>
        <strain evidence="3 4">DSM 26672</strain>
    </source>
</reference>
<dbReference type="PROSITE" id="PS50005">
    <property type="entry name" value="TPR"/>
    <property type="match status" value="1"/>
</dbReference>
<evidence type="ECO:0000256" key="1">
    <source>
        <dbReference type="PROSITE-ProRule" id="PRU00339"/>
    </source>
</evidence>
<feature type="signal peptide" evidence="2">
    <location>
        <begin position="1"/>
        <end position="23"/>
    </location>
</feature>
<dbReference type="Pfam" id="PF08238">
    <property type="entry name" value="Sel1"/>
    <property type="match status" value="4"/>
</dbReference>
<evidence type="ECO:0000313" key="4">
    <source>
        <dbReference type="Proteomes" id="UP000199468"/>
    </source>
</evidence>
<feature type="chain" id="PRO_5047349800" evidence="2">
    <location>
        <begin position="24"/>
        <end position="315"/>
    </location>
</feature>
<accession>A0ABY0NSB2</accession>
<evidence type="ECO:0000256" key="2">
    <source>
        <dbReference type="SAM" id="SignalP"/>
    </source>
</evidence>
<dbReference type="InterPro" id="IPR011990">
    <property type="entry name" value="TPR-like_helical_dom_sf"/>
</dbReference>
<dbReference type="EMBL" id="FNBZ01000002">
    <property type="protein sequence ID" value="SDG02442.1"/>
    <property type="molecule type" value="Genomic_DNA"/>
</dbReference>
<dbReference type="PANTHER" id="PTHR11102:SF160">
    <property type="entry name" value="ERAD-ASSOCIATED E3 UBIQUITIN-PROTEIN LIGASE COMPONENT HRD3"/>
    <property type="match status" value="1"/>
</dbReference>
<dbReference type="Gene3D" id="1.25.40.10">
    <property type="entry name" value="Tetratricopeptide repeat domain"/>
    <property type="match status" value="1"/>
</dbReference>
<dbReference type="InterPro" id="IPR006597">
    <property type="entry name" value="Sel1-like"/>
</dbReference>
<dbReference type="InterPro" id="IPR019734">
    <property type="entry name" value="TPR_rpt"/>
</dbReference>
<keyword evidence="2" id="KW-0732">Signal</keyword>
<keyword evidence="4" id="KW-1185">Reference proteome</keyword>
<feature type="repeat" description="TPR" evidence="1">
    <location>
        <begin position="161"/>
        <end position="194"/>
    </location>
</feature>